<evidence type="ECO:0000313" key="1">
    <source>
        <dbReference type="EMBL" id="OLF17067.1"/>
    </source>
</evidence>
<gene>
    <name evidence="1" type="ORF">BU204_13315</name>
</gene>
<dbReference type="Proteomes" id="UP000185596">
    <property type="component" value="Unassembled WGS sequence"/>
</dbReference>
<dbReference type="RefSeq" id="WP_075125958.1">
    <property type="nucleotide sequence ID" value="NZ_MSIE01000021.1"/>
</dbReference>
<organism evidence="1 2">
    <name type="scientific">Actinophytocola xanthii</name>
    <dbReference type="NCBI Taxonomy" id="1912961"/>
    <lineage>
        <taxon>Bacteria</taxon>
        <taxon>Bacillati</taxon>
        <taxon>Actinomycetota</taxon>
        <taxon>Actinomycetes</taxon>
        <taxon>Pseudonocardiales</taxon>
        <taxon>Pseudonocardiaceae</taxon>
    </lineage>
</organism>
<sequence>MVGANLGDLRSRLLVQCQPGQAKNAARVASTHGTGLVLTGRTPGPVVRALREHGFTGPILCDANRYSGRRRSPAVSGLRASWTAEQQDLGLVAVTDSGYLGEHDWLGLRRILTDASRQRGPVIPMLPLAARWFEHSVDGLVAELNHFGLPAAVAIEHPRDPFSVRYLIRGFLELLEAEVPILLLRSNVSALGALCHGAHTAAIGTTCALRHLYPRGGRGAPRLPSIAAFVPRLLDYRPLPTIATQTPPAWRCDCPECDGRPLITLARSQRPEASAFRHSLSAQLTLHDRLCRRPVPAAAWHELCGNALAEHRYLAESLPDWHPPTNLRAWYQLTRDALAEHVQLPRQPALGQDQRARG</sequence>
<accession>A0A1Q8CRV2</accession>
<dbReference type="AlphaFoldDB" id="A0A1Q8CRV2"/>
<dbReference type="EMBL" id="MSIE01000021">
    <property type="protein sequence ID" value="OLF17067.1"/>
    <property type="molecule type" value="Genomic_DNA"/>
</dbReference>
<proteinExistence type="predicted"/>
<protein>
    <recommendedName>
        <fullName evidence="3">tRNA-guanine(15) transglycosylase-like domain-containing protein</fullName>
    </recommendedName>
</protein>
<keyword evidence="2" id="KW-1185">Reference proteome</keyword>
<comment type="caution">
    <text evidence="1">The sequence shown here is derived from an EMBL/GenBank/DDBJ whole genome shotgun (WGS) entry which is preliminary data.</text>
</comment>
<reference evidence="1 2" key="1">
    <citation type="submission" date="2016-12" db="EMBL/GenBank/DDBJ databases">
        <title>The draft genome sequence of Actinophytocola sp. 11-183.</title>
        <authorList>
            <person name="Wang W."/>
            <person name="Yuan L."/>
        </authorList>
    </citation>
    <scope>NUCLEOTIDE SEQUENCE [LARGE SCALE GENOMIC DNA]</scope>
    <source>
        <strain evidence="1 2">11-183</strain>
    </source>
</reference>
<name>A0A1Q8CRV2_9PSEU</name>
<evidence type="ECO:0000313" key="2">
    <source>
        <dbReference type="Proteomes" id="UP000185596"/>
    </source>
</evidence>
<evidence type="ECO:0008006" key="3">
    <source>
        <dbReference type="Google" id="ProtNLM"/>
    </source>
</evidence>